<dbReference type="PATRIC" id="fig|595434.4.peg.4576"/>
<comment type="caution">
    <text evidence="1">The sequence shown here is derived from an EMBL/GenBank/DDBJ whole genome shotgun (WGS) entry which is preliminary data.</text>
</comment>
<evidence type="ECO:0000313" key="1">
    <source>
        <dbReference type="EMBL" id="KLU03054.1"/>
    </source>
</evidence>
<proteinExistence type="predicted"/>
<sequence length="60" mass="6725">MRCQAGRSARMVRGMPILRLAGFPMKTRLLWSRLARRYGGPIQPGKPAGEQFHAPIEFSA</sequence>
<evidence type="ECO:0000313" key="2">
    <source>
        <dbReference type="Proteomes" id="UP000036367"/>
    </source>
</evidence>
<protein>
    <submittedName>
        <fullName evidence="1">Uncharacterized protein</fullName>
    </submittedName>
</protein>
<accession>A0A0J1EBX1</accession>
<gene>
    <name evidence="1" type="ORF">RISK_004820</name>
</gene>
<organism evidence="1 2">
    <name type="scientific">Rhodopirellula islandica</name>
    <dbReference type="NCBI Taxonomy" id="595434"/>
    <lineage>
        <taxon>Bacteria</taxon>
        <taxon>Pseudomonadati</taxon>
        <taxon>Planctomycetota</taxon>
        <taxon>Planctomycetia</taxon>
        <taxon>Pirellulales</taxon>
        <taxon>Pirellulaceae</taxon>
        <taxon>Rhodopirellula</taxon>
    </lineage>
</organism>
<dbReference type="AlphaFoldDB" id="A0A0J1EBX1"/>
<dbReference type="EMBL" id="LECT01000041">
    <property type="protein sequence ID" value="KLU03054.1"/>
    <property type="molecule type" value="Genomic_DNA"/>
</dbReference>
<reference evidence="1" key="1">
    <citation type="submission" date="2015-05" db="EMBL/GenBank/DDBJ databases">
        <title>Permanent draft genome of Rhodopirellula islandicus K833.</title>
        <authorList>
            <person name="Kizina J."/>
            <person name="Richter M."/>
            <person name="Glockner F.O."/>
            <person name="Harder J."/>
        </authorList>
    </citation>
    <scope>NUCLEOTIDE SEQUENCE [LARGE SCALE GENOMIC DNA]</scope>
    <source>
        <strain evidence="1">K833</strain>
    </source>
</reference>
<keyword evidence="2" id="KW-1185">Reference proteome</keyword>
<dbReference type="Proteomes" id="UP000036367">
    <property type="component" value="Unassembled WGS sequence"/>
</dbReference>
<name>A0A0J1EBX1_RHOIS</name>